<evidence type="ECO:0000256" key="2">
    <source>
        <dbReference type="SAM" id="Phobius"/>
    </source>
</evidence>
<name>N4W1F8_COLOR</name>
<feature type="transmembrane region" description="Helical" evidence="2">
    <location>
        <begin position="34"/>
        <end position="57"/>
    </location>
</feature>
<dbReference type="Pfam" id="PF12505">
    <property type="entry name" value="DUF3712"/>
    <property type="match status" value="1"/>
</dbReference>
<dbReference type="InterPro" id="IPR022185">
    <property type="entry name" value="DUF3712"/>
</dbReference>
<evidence type="ECO:0008006" key="5">
    <source>
        <dbReference type="Google" id="ProtNLM"/>
    </source>
</evidence>
<comment type="caution">
    <text evidence="3">The sequence shown here is derived from an EMBL/GenBank/DDBJ whole genome shotgun (WGS) entry which is preliminary data.</text>
</comment>
<keyword evidence="2" id="KW-0812">Transmembrane</keyword>
<dbReference type="EMBL" id="AMCV02000001">
    <property type="protein sequence ID" value="TDZ26059.1"/>
    <property type="molecule type" value="Genomic_DNA"/>
</dbReference>
<dbReference type="InterPro" id="IPR046368">
    <property type="entry name" value="Tag1"/>
</dbReference>
<proteinExistence type="predicted"/>
<evidence type="ECO:0000313" key="3">
    <source>
        <dbReference type="EMBL" id="TDZ26059.1"/>
    </source>
</evidence>
<dbReference type="HOGENOM" id="CLU_035244_1_1_1"/>
<dbReference type="GO" id="GO:0000329">
    <property type="term" value="C:fungal-type vacuole membrane"/>
    <property type="evidence" value="ECO:0007669"/>
    <property type="project" value="InterPro"/>
</dbReference>
<dbReference type="OrthoDB" id="10039566at2759"/>
<reference evidence="4" key="2">
    <citation type="journal article" date="2019" name="Mol. Plant Microbe Interact.">
        <title>Genome sequence resources for four phytopathogenic fungi from the Colletotrichum orbiculare species complex.</title>
        <authorList>
            <person name="Gan P."/>
            <person name="Tsushima A."/>
            <person name="Narusaka M."/>
            <person name="Narusaka Y."/>
            <person name="Takano Y."/>
            <person name="Kubo Y."/>
            <person name="Shirasu K."/>
        </authorList>
    </citation>
    <scope>GENOME REANNOTATION</scope>
    <source>
        <strain evidence="4">104-T / ATCC 96160 / CBS 514.97 / LARS 414 / MAFF 240422</strain>
    </source>
</reference>
<dbReference type="PANTHER" id="PTHR35895">
    <property type="entry name" value="CHROMOSOME 16, WHOLE GENOME SHOTGUN SEQUENCE"/>
    <property type="match status" value="1"/>
</dbReference>
<dbReference type="STRING" id="1213857.N4W1F8"/>
<reference evidence="4" key="1">
    <citation type="journal article" date="2013" name="New Phytol.">
        <title>Comparative genomic and transcriptomic analyses reveal the hemibiotrophic stage shift of Colletotrichum fungi.</title>
        <authorList>
            <person name="Gan P."/>
            <person name="Ikeda K."/>
            <person name="Irieda H."/>
            <person name="Narusaka M."/>
            <person name="O'Connell R.J."/>
            <person name="Narusaka Y."/>
            <person name="Takano Y."/>
            <person name="Kubo Y."/>
            <person name="Shirasu K."/>
        </authorList>
    </citation>
    <scope>NUCLEOTIDE SEQUENCE [LARGE SCALE GENOMIC DNA]</scope>
    <source>
        <strain evidence="4">104-T / ATCC 96160 / CBS 514.97 / LARS 414 / MAFF 240422</strain>
    </source>
</reference>
<dbReference type="Proteomes" id="UP000014480">
    <property type="component" value="Unassembled WGS sequence"/>
</dbReference>
<evidence type="ECO:0000313" key="4">
    <source>
        <dbReference type="Proteomes" id="UP000014480"/>
    </source>
</evidence>
<keyword evidence="4" id="KW-1185">Reference proteome</keyword>
<keyword evidence="2" id="KW-1133">Transmembrane helix</keyword>
<feature type="region of interest" description="Disordered" evidence="1">
    <location>
        <begin position="1"/>
        <end position="24"/>
    </location>
</feature>
<gene>
    <name evidence="3" type="ORF">Cob_v001070</name>
</gene>
<feature type="compositionally biased region" description="Basic and acidic residues" evidence="1">
    <location>
        <begin position="1"/>
        <end position="11"/>
    </location>
</feature>
<protein>
    <recommendedName>
        <fullName evidence="5">Pre-rRNA processing protein</fullName>
    </recommendedName>
</protein>
<dbReference type="PANTHER" id="PTHR35895:SF1">
    <property type="entry name" value="LIPID-BINDING SERUM GLYCOPROTEIN C-TERMINAL DOMAIN-CONTAINING PROTEIN"/>
    <property type="match status" value="1"/>
</dbReference>
<organism evidence="3 4">
    <name type="scientific">Colletotrichum orbiculare (strain 104-T / ATCC 96160 / CBS 514.97 / LARS 414 / MAFF 240422)</name>
    <name type="common">Cucumber anthracnose fungus</name>
    <name type="synonym">Colletotrichum lagenarium</name>
    <dbReference type="NCBI Taxonomy" id="1213857"/>
    <lineage>
        <taxon>Eukaryota</taxon>
        <taxon>Fungi</taxon>
        <taxon>Dikarya</taxon>
        <taxon>Ascomycota</taxon>
        <taxon>Pezizomycotina</taxon>
        <taxon>Sordariomycetes</taxon>
        <taxon>Hypocreomycetidae</taxon>
        <taxon>Glomerellales</taxon>
        <taxon>Glomerellaceae</taxon>
        <taxon>Colletotrichum</taxon>
        <taxon>Colletotrichum orbiculare species complex</taxon>
    </lineage>
</organism>
<evidence type="ECO:0000256" key="1">
    <source>
        <dbReference type="SAM" id="MobiDB-lite"/>
    </source>
</evidence>
<dbReference type="AlphaFoldDB" id="N4W1F8"/>
<dbReference type="eggNOG" id="ENOG502S22Q">
    <property type="taxonomic scope" value="Eukaryota"/>
</dbReference>
<sequence>MSKHDIAHSEDALGSPSSRGGKGRSCVRHCGRFWWAYVILVAVIIAIVVPVVILVAVPKIAQSKLDHAKLTVDGIAVSNTTPNSYTMSINSTLRSDGQVKATIAPFSGVMYLEDYEPHTPFVRINFPQTKSVKLQTVNISQPIQIEDMEAFTRFNTWVQTNESLRVTIKGDTTVKVSGISKNYGVTFRNTITIKGTSSFGLSNCLQWLTRTGLNGFKGLGVTDSAVSLVPDARGDNFKGRVSIPNPSVLTLEIGNASFSNLLEGRDIGTVFIDNLVLHPGDNNVSMRANITQAPVLAAIQKRPYCQDGIIPFELRGKNVSNGGQRLSYFADALSVGSVTTNIDIGSTLKQSLNLTVACGPAS</sequence>
<keyword evidence="2" id="KW-0472">Membrane</keyword>
<accession>N4W1F8</accession>